<organism evidence="1 2">
    <name type="scientific">Stylosanthes scabra</name>
    <dbReference type="NCBI Taxonomy" id="79078"/>
    <lineage>
        <taxon>Eukaryota</taxon>
        <taxon>Viridiplantae</taxon>
        <taxon>Streptophyta</taxon>
        <taxon>Embryophyta</taxon>
        <taxon>Tracheophyta</taxon>
        <taxon>Spermatophyta</taxon>
        <taxon>Magnoliopsida</taxon>
        <taxon>eudicotyledons</taxon>
        <taxon>Gunneridae</taxon>
        <taxon>Pentapetalae</taxon>
        <taxon>rosids</taxon>
        <taxon>fabids</taxon>
        <taxon>Fabales</taxon>
        <taxon>Fabaceae</taxon>
        <taxon>Papilionoideae</taxon>
        <taxon>50 kb inversion clade</taxon>
        <taxon>dalbergioids sensu lato</taxon>
        <taxon>Dalbergieae</taxon>
        <taxon>Pterocarpus clade</taxon>
        <taxon>Stylosanthes</taxon>
    </lineage>
</organism>
<sequence length="90" mass="10141">MWRDELLDMRKFSVAGQDLFIRLRAYDVDDINNGTGGSSGKNNNVGKIVGSTFGAAASKTKQKGFKRCEKSCRLRWLSYLRLTLSMVVVY</sequence>
<evidence type="ECO:0000313" key="1">
    <source>
        <dbReference type="EMBL" id="MED6146676.1"/>
    </source>
</evidence>
<reference evidence="1 2" key="1">
    <citation type="journal article" date="2023" name="Plants (Basel)">
        <title>Bridging the Gap: Combining Genomics and Transcriptomics Approaches to Understand Stylosanthes scabra, an Orphan Legume from the Brazilian Caatinga.</title>
        <authorList>
            <person name="Ferreira-Neto J.R.C."/>
            <person name="da Silva M.D."/>
            <person name="Binneck E."/>
            <person name="de Melo N.F."/>
            <person name="da Silva R.H."/>
            <person name="de Melo A.L.T.M."/>
            <person name="Pandolfi V."/>
            <person name="Bustamante F.O."/>
            <person name="Brasileiro-Vidal A.C."/>
            <person name="Benko-Iseppon A.M."/>
        </authorList>
    </citation>
    <scope>NUCLEOTIDE SEQUENCE [LARGE SCALE GENOMIC DNA]</scope>
    <source>
        <tissue evidence="1">Leaves</tissue>
    </source>
</reference>
<gene>
    <name evidence="1" type="ORF">PIB30_036753</name>
</gene>
<comment type="caution">
    <text evidence="1">The sequence shown here is derived from an EMBL/GenBank/DDBJ whole genome shotgun (WGS) entry which is preliminary data.</text>
</comment>
<evidence type="ECO:0000313" key="2">
    <source>
        <dbReference type="Proteomes" id="UP001341840"/>
    </source>
</evidence>
<keyword evidence="2" id="KW-1185">Reference proteome</keyword>
<accession>A0ABU6TD79</accession>
<dbReference type="Proteomes" id="UP001341840">
    <property type="component" value="Unassembled WGS sequence"/>
</dbReference>
<name>A0ABU6TD79_9FABA</name>
<protein>
    <submittedName>
        <fullName evidence="1">Uncharacterized protein</fullName>
    </submittedName>
</protein>
<proteinExistence type="predicted"/>
<dbReference type="EMBL" id="JASCZI010090802">
    <property type="protein sequence ID" value="MED6146676.1"/>
    <property type="molecule type" value="Genomic_DNA"/>
</dbReference>